<evidence type="ECO:0000256" key="2">
    <source>
        <dbReference type="ARBA" id="ARBA00022448"/>
    </source>
</evidence>
<feature type="transmembrane region" description="Helical" evidence="7">
    <location>
        <begin position="323"/>
        <end position="346"/>
    </location>
</feature>
<comment type="subcellular location">
    <subcellularLocation>
        <location evidence="1">Membrane</location>
        <topology evidence="1">Multi-pass membrane protein</topology>
    </subcellularLocation>
</comment>
<accession>A0ABY6FYM6</accession>
<keyword evidence="3 7" id="KW-0812">Transmembrane</keyword>
<protein>
    <submittedName>
        <fullName evidence="8">OPT/YSL family transporter</fullName>
    </submittedName>
</protein>
<evidence type="ECO:0000256" key="6">
    <source>
        <dbReference type="SAM" id="MobiDB-lite"/>
    </source>
</evidence>
<feature type="transmembrane region" description="Helical" evidence="7">
    <location>
        <begin position="88"/>
        <end position="110"/>
    </location>
</feature>
<proteinExistence type="predicted"/>
<feature type="transmembrane region" description="Helical" evidence="7">
    <location>
        <begin position="178"/>
        <end position="211"/>
    </location>
</feature>
<feature type="transmembrane region" description="Helical" evidence="7">
    <location>
        <begin position="505"/>
        <end position="526"/>
    </location>
</feature>
<dbReference type="RefSeq" id="WP_263593215.1">
    <property type="nucleotide sequence ID" value="NZ_CP107020.1"/>
</dbReference>
<feature type="transmembrane region" description="Helical" evidence="7">
    <location>
        <begin position="353"/>
        <end position="371"/>
    </location>
</feature>
<evidence type="ECO:0000256" key="5">
    <source>
        <dbReference type="ARBA" id="ARBA00023136"/>
    </source>
</evidence>
<keyword evidence="9" id="KW-1185">Reference proteome</keyword>
<sequence length="561" mass="58650">MSSATPQAPAPEDQRLHHPSAFEPRTLIVTILLSVIGAYIGLHLVTTLGISANTSVIGALIAMVIGRIGILGLSRFKDVHRQNLAQTAISGATFAAANALLTPIAIAWVFGRADLIWPLLIGVAVGLGIDSFVLFRAFGSRFLPASAPWPPGVASAETIKAGDQGGRRAKVLLGSGVLGLLLSWFGLSGSAAGVAFIGNVVALLMLGIGLMINQYLTILPGLADFSLSADYIPHGIMIGAGVVALGQAVGIFVRRRSRAHDVPDTGAVTPEDDAQPETGPDPALEVSRSPRELGAALGGGFGLFMLGALLLSLITGIATDMPLLALVGWIVFAAFAAFVHEIIVGLAAMHSGWFPAFAVTLIFLVLGLIVGLPEVPLMVLVGYCAATGPAFADMGYDLKAGWILRRIHSRHPGYRAYELSGRRQQYYSSIIGFAVALLMVALLWHSFFESGAIPPVSTVFADTISAGLTNPDAVKNLLLWAIPGAIIQIVGGSKRQMGVMLATGLLLTQPYACWLIFLALAIRLVVRRVRGAAAEEELSLVGAGLIAGDAIASLGQVFRGK</sequence>
<dbReference type="EMBL" id="CP107020">
    <property type="protein sequence ID" value="UYG16002.1"/>
    <property type="molecule type" value="Genomic_DNA"/>
</dbReference>
<organism evidence="8 9">
    <name type="scientific">Brachybacterium huguangmaarense</name>
    <dbReference type="NCBI Taxonomy" id="1652028"/>
    <lineage>
        <taxon>Bacteria</taxon>
        <taxon>Bacillati</taxon>
        <taxon>Actinomycetota</taxon>
        <taxon>Actinomycetes</taxon>
        <taxon>Micrococcales</taxon>
        <taxon>Dermabacteraceae</taxon>
        <taxon>Brachybacterium</taxon>
    </lineage>
</organism>
<dbReference type="Proteomes" id="UP001164305">
    <property type="component" value="Chromosome"/>
</dbReference>
<name>A0ABY6FYM6_9MICO</name>
<feature type="transmembrane region" description="Helical" evidence="7">
    <location>
        <begin position="377"/>
        <end position="396"/>
    </location>
</feature>
<keyword evidence="2" id="KW-0813">Transport</keyword>
<feature type="region of interest" description="Disordered" evidence="6">
    <location>
        <begin position="262"/>
        <end position="286"/>
    </location>
</feature>
<feature type="transmembrane region" description="Helical" evidence="7">
    <location>
        <begin position="27"/>
        <end position="50"/>
    </location>
</feature>
<feature type="transmembrane region" description="Helical" evidence="7">
    <location>
        <begin position="426"/>
        <end position="447"/>
    </location>
</feature>
<keyword evidence="4 7" id="KW-1133">Transmembrane helix</keyword>
<feature type="transmembrane region" description="Helical" evidence="7">
    <location>
        <begin position="116"/>
        <end position="135"/>
    </location>
</feature>
<evidence type="ECO:0000256" key="4">
    <source>
        <dbReference type="ARBA" id="ARBA00022989"/>
    </source>
</evidence>
<dbReference type="InterPro" id="IPR004813">
    <property type="entry name" value="OPT"/>
</dbReference>
<dbReference type="Pfam" id="PF03169">
    <property type="entry name" value="OPT"/>
    <property type="match status" value="1"/>
</dbReference>
<evidence type="ECO:0000256" key="7">
    <source>
        <dbReference type="SAM" id="Phobius"/>
    </source>
</evidence>
<evidence type="ECO:0000256" key="1">
    <source>
        <dbReference type="ARBA" id="ARBA00004141"/>
    </source>
</evidence>
<evidence type="ECO:0000256" key="3">
    <source>
        <dbReference type="ARBA" id="ARBA00022692"/>
    </source>
</evidence>
<evidence type="ECO:0000313" key="9">
    <source>
        <dbReference type="Proteomes" id="UP001164305"/>
    </source>
</evidence>
<feature type="transmembrane region" description="Helical" evidence="7">
    <location>
        <begin position="293"/>
        <end position="317"/>
    </location>
</feature>
<feature type="transmembrane region" description="Helical" evidence="7">
    <location>
        <begin position="231"/>
        <end position="253"/>
    </location>
</feature>
<evidence type="ECO:0000313" key="8">
    <source>
        <dbReference type="EMBL" id="UYG16002.1"/>
    </source>
</evidence>
<feature type="transmembrane region" description="Helical" evidence="7">
    <location>
        <begin position="56"/>
        <end position="76"/>
    </location>
</feature>
<keyword evidence="5 7" id="KW-0472">Membrane</keyword>
<gene>
    <name evidence="8" type="ORF">BRM3_10195</name>
</gene>
<reference evidence="8" key="1">
    <citation type="submission" date="2022-10" db="EMBL/GenBank/DDBJ databases">
        <title>Whole-Genome Sequencing of Brachybacterium huguangmaarense BRM-3, Isolated from Betula schmidtii.</title>
        <authorList>
            <person name="Haam D."/>
        </authorList>
    </citation>
    <scope>NUCLEOTIDE SEQUENCE</scope>
    <source>
        <strain evidence="8">BRM-3</strain>
    </source>
</reference>